<dbReference type="STRING" id="1702214.AL399_02730"/>
<gene>
    <name evidence="4" type="ORF">AL399_02730</name>
</gene>
<keyword evidence="2" id="KW-0998">Cell outer membrane</keyword>
<dbReference type="InterPro" id="IPR023997">
    <property type="entry name" value="TonB-dep_OMP_SusC/RagA_CS"/>
</dbReference>
<name>A0A0Q4B601_9BACT</name>
<dbReference type="PROSITE" id="PS52016">
    <property type="entry name" value="TONB_DEPENDENT_REC_3"/>
    <property type="match status" value="1"/>
</dbReference>
<dbReference type="Pfam" id="PF07715">
    <property type="entry name" value="Plug"/>
    <property type="match status" value="1"/>
</dbReference>
<dbReference type="EMBL" id="LIIK01000008">
    <property type="protein sequence ID" value="KQM09298.1"/>
    <property type="molecule type" value="Genomic_DNA"/>
</dbReference>
<dbReference type="GO" id="GO:0044718">
    <property type="term" value="P:siderophore transmembrane transport"/>
    <property type="evidence" value="ECO:0007669"/>
    <property type="project" value="TreeGrafter"/>
</dbReference>
<keyword evidence="1" id="KW-0732">Signal</keyword>
<dbReference type="GO" id="GO:0009279">
    <property type="term" value="C:cell outer membrane"/>
    <property type="evidence" value="ECO:0007669"/>
    <property type="project" value="UniProtKB-SubCell"/>
</dbReference>
<evidence type="ECO:0000313" key="5">
    <source>
        <dbReference type="Proteomes" id="UP000054172"/>
    </source>
</evidence>
<dbReference type="NCBIfam" id="TIGR04057">
    <property type="entry name" value="SusC_RagA_signa"/>
    <property type="match status" value="1"/>
</dbReference>
<dbReference type="InterPro" id="IPR039426">
    <property type="entry name" value="TonB-dep_rcpt-like"/>
</dbReference>
<keyword evidence="2" id="KW-0813">Transport</keyword>
<dbReference type="PANTHER" id="PTHR30069">
    <property type="entry name" value="TONB-DEPENDENT OUTER MEMBRANE RECEPTOR"/>
    <property type="match status" value="1"/>
</dbReference>
<dbReference type="SUPFAM" id="SSF56935">
    <property type="entry name" value="Porins"/>
    <property type="match status" value="1"/>
</dbReference>
<dbReference type="InterPro" id="IPR023996">
    <property type="entry name" value="TonB-dep_OMP_SusC/RagA"/>
</dbReference>
<dbReference type="Pfam" id="PF13715">
    <property type="entry name" value="CarbopepD_reg_2"/>
    <property type="match status" value="1"/>
</dbReference>
<dbReference type="InterPro" id="IPR012910">
    <property type="entry name" value="Plug_dom"/>
</dbReference>
<keyword evidence="5" id="KW-1185">Reference proteome</keyword>
<dbReference type="Proteomes" id="UP000054172">
    <property type="component" value="Unassembled WGS sequence"/>
</dbReference>
<evidence type="ECO:0000256" key="1">
    <source>
        <dbReference type="ARBA" id="ARBA00022729"/>
    </source>
</evidence>
<evidence type="ECO:0000313" key="4">
    <source>
        <dbReference type="EMBL" id="KQM09298.1"/>
    </source>
</evidence>
<reference evidence="4" key="1">
    <citation type="submission" date="2015-08" db="EMBL/GenBank/DDBJ databases">
        <title>Candidatus Bacteriodes Periocalifornicus.</title>
        <authorList>
            <person name="McLean J.S."/>
            <person name="Kelley S."/>
        </authorList>
    </citation>
    <scope>NUCLEOTIDE SEQUENCE [LARGE SCALE GENOMIC DNA]</scope>
    <source>
        <strain evidence="4">12B</strain>
    </source>
</reference>
<organism evidence="4 5">
    <name type="scientific">Candidatus [Bacteroides] periocalifornicus</name>
    <dbReference type="NCBI Taxonomy" id="1702214"/>
    <lineage>
        <taxon>Bacteria</taxon>
        <taxon>Pseudomonadati</taxon>
        <taxon>Bacteroidota</taxon>
    </lineage>
</organism>
<sequence length="644" mass="70322">MGTSHAQVRTVTGRVVDAESGQGLPQLSVKVKGQNRGTITDLEGHYSLEVSGPEVVLEFIYVGMATQEEVVGERTVIDVAMKPALEDIDQVVVVGYGSGKKIASTVGRVSSVGAQKLEAKPVANAMEALAGQVPGLSVLTSSGEPSSGAVIQLHGSGSLGAVSEPLYVLDGLPVAASTILAMNPDDFARVDVLSDASATSIYGSRAANGVIYITTKRGQLETKGSVQARYTFGLSNLANTRYFEQIQNTRVVFDMFEYLGTHTPAQVADLRARYGDRTFRWLSTTIARMRLRTRPTCSSPGVGGRTSYFVSGGYFWQQGLRPLSSYTRYSLRANLSSKVLNWLQLGLNCGLSYDVLRRNTDSKVHKQGGLVMGNPSWLTPYDANGKEYDGEIPGTGLISLRHREANVKDASRRTSITTLGYLQFTPIEGLILRTQGGVEGYYTLHPVRYLPSYVENLKNGTARESLAAGASIVLTNTLEYSLTLAEDHHFTPLLGQEYVYDFSTGFDAATIGFTDSRLMKLEQGRADMRSISSSKGEHYYNSLFGRLEYAYSNRYFADVSLRMDESSKFGPRNRRALFWSAGAMWRAKEEAWLRSVAWFDELTLKASVGTSGNSAIGEYAWQGVVEGSDTYKGGGWLWGGEPWQ</sequence>
<accession>A0A0Q4B601</accession>
<dbReference type="Gene3D" id="2.60.40.1120">
    <property type="entry name" value="Carboxypeptidase-like, regulatory domain"/>
    <property type="match status" value="1"/>
</dbReference>
<dbReference type="SUPFAM" id="SSF49464">
    <property type="entry name" value="Carboxypeptidase regulatory domain-like"/>
    <property type="match status" value="1"/>
</dbReference>
<dbReference type="AlphaFoldDB" id="A0A0Q4B601"/>
<dbReference type="InterPro" id="IPR008969">
    <property type="entry name" value="CarboxyPept-like_regulatory"/>
</dbReference>
<dbReference type="Gene3D" id="2.170.130.10">
    <property type="entry name" value="TonB-dependent receptor, plug domain"/>
    <property type="match status" value="1"/>
</dbReference>
<keyword evidence="2" id="KW-0472">Membrane</keyword>
<evidence type="ECO:0000256" key="2">
    <source>
        <dbReference type="PROSITE-ProRule" id="PRU01360"/>
    </source>
</evidence>
<dbReference type="InterPro" id="IPR037066">
    <property type="entry name" value="Plug_dom_sf"/>
</dbReference>
<dbReference type="PATRIC" id="fig|1702214.3.peg.738"/>
<protein>
    <recommendedName>
        <fullName evidence="3">TonB-dependent receptor plug domain-containing protein</fullName>
    </recommendedName>
</protein>
<comment type="subcellular location">
    <subcellularLocation>
        <location evidence="2">Cell outer membrane</location>
        <topology evidence="2">Multi-pass membrane protein</topology>
    </subcellularLocation>
</comment>
<comment type="similarity">
    <text evidence="2">Belongs to the TonB-dependent receptor family.</text>
</comment>
<dbReference type="NCBIfam" id="TIGR04056">
    <property type="entry name" value="OMP_RagA_SusC"/>
    <property type="match status" value="1"/>
</dbReference>
<evidence type="ECO:0000259" key="3">
    <source>
        <dbReference type="Pfam" id="PF07715"/>
    </source>
</evidence>
<dbReference type="PANTHER" id="PTHR30069:SF29">
    <property type="entry name" value="HEMOGLOBIN AND HEMOGLOBIN-HAPTOGLOBIN-BINDING PROTEIN 1-RELATED"/>
    <property type="match status" value="1"/>
</dbReference>
<comment type="caution">
    <text evidence="4">The sequence shown here is derived from an EMBL/GenBank/DDBJ whole genome shotgun (WGS) entry which is preliminary data.</text>
</comment>
<feature type="domain" description="TonB-dependent receptor plug" evidence="3">
    <location>
        <begin position="103"/>
        <end position="210"/>
    </location>
</feature>
<keyword evidence="2" id="KW-0812">Transmembrane</keyword>
<proteinExistence type="inferred from homology"/>
<keyword evidence="2" id="KW-1134">Transmembrane beta strand</keyword>
<dbReference type="GO" id="GO:0015344">
    <property type="term" value="F:siderophore uptake transmembrane transporter activity"/>
    <property type="evidence" value="ECO:0007669"/>
    <property type="project" value="TreeGrafter"/>
</dbReference>